<dbReference type="OrthoDB" id="194772at2759"/>
<comment type="caution">
    <text evidence="3">The sequence shown here is derived from an EMBL/GenBank/DDBJ whole genome shotgun (WGS) entry which is preliminary data.</text>
</comment>
<protein>
    <recommendedName>
        <fullName evidence="2">Rubredoxin-like domain-containing protein</fullName>
    </recommendedName>
</protein>
<proteinExistence type="predicted"/>
<evidence type="ECO:0000256" key="1">
    <source>
        <dbReference type="SAM" id="MobiDB-lite"/>
    </source>
</evidence>
<evidence type="ECO:0000313" key="4">
    <source>
        <dbReference type="Proteomes" id="UP000266841"/>
    </source>
</evidence>
<evidence type="ECO:0000259" key="2">
    <source>
        <dbReference type="PROSITE" id="PS50903"/>
    </source>
</evidence>
<dbReference type="SUPFAM" id="SSF57802">
    <property type="entry name" value="Rubredoxin-like"/>
    <property type="match status" value="1"/>
</dbReference>
<dbReference type="EMBL" id="AGNL01013328">
    <property type="protein sequence ID" value="EJK67318.1"/>
    <property type="molecule type" value="Genomic_DNA"/>
</dbReference>
<dbReference type="OMA" id="MDRKANE"/>
<feature type="domain" description="Rubredoxin-like" evidence="2">
    <location>
        <begin position="447"/>
        <end position="489"/>
    </location>
</feature>
<organism evidence="3 4">
    <name type="scientific">Thalassiosira oceanica</name>
    <name type="common">Marine diatom</name>
    <dbReference type="NCBI Taxonomy" id="159749"/>
    <lineage>
        <taxon>Eukaryota</taxon>
        <taxon>Sar</taxon>
        <taxon>Stramenopiles</taxon>
        <taxon>Ochrophyta</taxon>
        <taxon>Bacillariophyta</taxon>
        <taxon>Coscinodiscophyceae</taxon>
        <taxon>Thalassiosirophycidae</taxon>
        <taxon>Thalassiosirales</taxon>
        <taxon>Thalassiosiraceae</taxon>
        <taxon>Thalassiosira</taxon>
    </lineage>
</organism>
<evidence type="ECO:0000313" key="3">
    <source>
        <dbReference type="EMBL" id="EJK67318.1"/>
    </source>
</evidence>
<keyword evidence="4" id="KW-1185">Reference proteome</keyword>
<dbReference type="Proteomes" id="UP000266841">
    <property type="component" value="Unassembled WGS sequence"/>
</dbReference>
<dbReference type="AlphaFoldDB" id="K0SLZ7"/>
<dbReference type="PROSITE" id="PS51257">
    <property type="entry name" value="PROKAR_LIPOPROTEIN"/>
    <property type="match status" value="1"/>
</dbReference>
<sequence>MKFSSGIAASLLAGSSSCGVVSSFSFHSTARKPARGFFSKTTTLAASTSRNDDFESILGEGSRYQEAAKSLQNAVSSSSSSPVIRVPDGSPAATVTLASAVAASDVYGDDLALEEGPADFSIDGGLIEQEEVDVAYDPLKNNAILRRQHDNKLKRQQKTAGIMKYVKNPYLLVKDKDFADVTITVLLPGFLTFLAVRQLSRVSIGKMDRKANELYEQGALDITALVGNFDEIEATYNDYKKKLFFNGAPSYIATEFIKRLAIPYFTTVGVSPKSVRENPDNFSVASRALFYSEHVFTDKAAKKKFSPLIKQLTRMCGGVEEVMAQQKDMAEGAYRDAVADAGPGQTKITEGWKAVGLDKEKATEIFEETKKLGFLSRTELWEKEAKDLERQAFIEQEEAMAKLRASIDKDGNWINPDDDVDPDKLITDEDLKKYEDDDDSSDEPTSGGAKECGKCGYTMFIAPGREGKFFSSSFTCPQCGAGRDQFKDVDIEV</sequence>
<gene>
    <name evidence="3" type="ORF">THAOC_11667</name>
</gene>
<feature type="compositionally biased region" description="Basic and acidic residues" evidence="1">
    <location>
        <begin position="422"/>
        <end position="435"/>
    </location>
</feature>
<name>K0SLZ7_THAOC</name>
<dbReference type="PROSITE" id="PS50903">
    <property type="entry name" value="RUBREDOXIN_LIKE"/>
    <property type="match status" value="1"/>
</dbReference>
<dbReference type="GO" id="GO:0005506">
    <property type="term" value="F:iron ion binding"/>
    <property type="evidence" value="ECO:0007669"/>
    <property type="project" value="InterPro"/>
</dbReference>
<reference evidence="3 4" key="1">
    <citation type="journal article" date="2012" name="Genome Biol.">
        <title>Genome and low-iron response of an oceanic diatom adapted to chronic iron limitation.</title>
        <authorList>
            <person name="Lommer M."/>
            <person name="Specht M."/>
            <person name="Roy A.S."/>
            <person name="Kraemer L."/>
            <person name="Andreson R."/>
            <person name="Gutowska M.A."/>
            <person name="Wolf J."/>
            <person name="Bergner S.V."/>
            <person name="Schilhabel M.B."/>
            <person name="Klostermeier U.C."/>
            <person name="Beiko R.G."/>
            <person name="Rosenstiel P."/>
            <person name="Hippler M."/>
            <person name="Laroche J."/>
        </authorList>
    </citation>
    <scope>NUCLEOTIDE SEQUENCE [LARGE SCALE GENOMIC DNA]</scope>
    <source>
        <strain evidence="3 4">CCMP1005</strain>
    </source>
</reference>
<accession>K0SLZ7</accession>
<dbReference type="CDD" id="cd00350">
    <property type="entry name" value="rubredoxin_like"/>
    <property type="match status" value="1"/>
</dbReference>
<feature type="region of interest" description="Disordered" evidence="1">
    <location>
        <begin position="410"/>
        <end position="454"/>
    </location>
</feature>
<dbReference type="InterPro" id="IPR024934">
    <property type="entry name" value="Rubredoxin-like_dom"/>
</dbReference>
<dbReference type="eggNOG" id="ENOG502S947">
    <property type="taxonomic scope" value="Eukaryota"/>
</dbReference>